<dbReference type="Proteomes" id="UP001224083">
    <property type="component" value="Unassembled WGS sequence"/>
</dbReference>
<keyword evidence="1" id="KW-0175">Coiled coil</keyword>
<evidence type="ECO:0000313" key="2">
    <source>
        <dbReference type="EMBL" id="MDP9501357.1"/>
    </source>
</evidence>
<evidence type="ECO:0000256" key="1">
    <source>
        <dbReference type="SAM" id="Coils"/>
    </source>
</evidence>
<dbReference type="Gene3D" id="1.10.10.60">
    <property type="entry name" value="Homeodomain-like"/>
    <property type="match status" value="1"/>
</dbReference>
<organism evidence="2 3">
    <name type="scientific">Bisgaard Taxon 45</name>
    <dbReference type="NCBI Taxonomy" id="304289"/>
    <lineage>
        <taxon>Bacteria</taxon>
        <taxon>Pseudomonadati</taxon>
        <taxon>Pseudomonadota</taxon>
        <taxon>Gammaproteobacteria</taxon>
        <taxon>Pasteurellales</taxon>
        <taxon>Pasteurellaceae</taxon>
    </lineage>
</organism>
<comment type="caution">
    <text evidence="2">The sequence shown here is derived from an EMBL/GenBank/DDBJ whole genome shotgun (WGS) entry which is preliminary data.</text>
</comment>
<dbReference type="EMBL" id="JAQAHH010000010">
    <property type="protein sequence ID" value="MDP9501357.1"/>
    <property type="molecule type" value="Genomic_DNA"/>
</dbReference>
<gene>
    <name evidence="2" type="ORF">O7M46_10350</name>
</gene>
<keyword evidence="3" id="KW-1185">Reference proteome</keyword>
<sequence length="82" mass="9293">MPYQGKQPKESAKIAAYVLHHEFGASQKAIAEVFTSSQSTISQWIKEAEYKKQIGVLENDLAQARKMVEDLSKKLRLESKIL</sequence>
<evidence type="ECO:0000313" key="3">
    <source>
        <dbReference type="Proteomes" id="UP001224083"/>
    </source>
</evidence>
<name>A0ABT9KJI5_9PAST</name>
<proteinExistence type="predicted"/>
<feature type="coiled-coil region" evidence="1">
    <location>
        <begin position="47"/>
        <end position="74"/>
    </location>
</feature>
<reference evidence="2 3" key="1">
    <citation type="submission" date="2022-12" db="EMBL/GenBank/DDBJ databases">
        <title>Genome sequence of Pasteurellaceae Bisgaard Taxon 45.</title>
        <authorList>
            <person name="Foggin C."/>
            <person name="Rosen L.E."/>
            <person name="Henton M."/>
            <person name="Buys A."/>
            <person name="Floyd T."/>
            <person name="Turner A.D."/>
            <person name="Tarbin J."/>
            <person name="Lloyd A.S."/>
            <person name="Chaitezvi C."/>
            <person name="Ellis R.J."/>
            <person name="Roberts H.C."/>
            <person name="Dastjerdi A."/>
            <person name="Nunez A."/>
            <person name="Van Vliet A.H."/>
            <person name="Steinbach F."/>
        </authorList>
    </citation>
    <scope>NUCLEOTIDE SEQUENCE [LARGE SCALE GENOMIC DNA]</scope>
    <source>
        <strain evidence="2 3">VF20HR</strain>
    </source>
</reference>
<evidence type="ECO:0008006" key="4">
    <source>
        <dbReference type="Google" id="ProtNLM"/>
    </source>
</evidence>
<protein>
    <recommendedName>
        <fullName evidence="4">Helix-turn-helix domain-containing protein</fullName>
    </recommendedName>
</protein>
<accession>A0ABT9KJI5</accession>